<dbReference type="STRING" id="1122133.SAMN02745157_0381"/>
<dbReference type="InterPro" id="IPR029787">
    <property type="entry name" value="Nucleotide_cyclase"/>
</dbReference>
<dbReference type="EMBL" id="FQUP01000001">
    <property type="protein sequence ID" value="SHE53247.1"/>
    <property type="molecule type" value="Genomic_DNA"/>
</dbReference>
<protein>
    <recommendedName>
        <fullName evidence="1">diguanylate cyclase</fullName>
        <ecNumber evidence="1">2.7.7.65</ecNumber>
    </recommendedName>
</protein>
<organism evidence="4 5">
    <name type="scientific">Kaistia soli DSM 19436</name>
    <dbReference type="NCBI Taxonomy" id="1122133"/>
    <lineage>
        <taxon>Bacteria</taxon>
        <taxon>Pseudomonadati</taxon>
        <taxon>Pseudomonadota</taxon>
        <taxon>Alphaproteobacteria</taxon>
        <taxon>Hyphomicrobiales</taxon>
        <taxon>Kaistiaceae</taxon>
        <taxon>Kaistia</taxon>
    </lineage>
</organism>
<reference evidence="4 5" key="1">
    <citation type="submission" date="2016-11" db="EMBL/GenBank/DDBJ databases">
        <authorList>
            <person name="Jaros S."/>
            <person name="Januszkiewicz K."/>
            <person name="Wedrychowicz H."/>
        </authorList>
    </citation>
    <scope>NUCLEOTIDE SEQUENCE [LARGE SCALE GENOMIC DNA]</scope>
    <source>
        <strain evidence="4 5">DSM 19436</strain>
    </source>
</reference>
<keyword evidence="2" id="KW-0472">Membrane</keyword>
<feature type="transmembrane region" description="Helical" evidence="2">
    <location>
        <begin position="38"/>
        <end position="59"/>
    </location>
</feature>
<dbReference type="PANTHER" id="PTHR45138:SF24">
    <property type="entry name" value="DIGUANYLATE CYCLASE DGCC-RELATED"/>
    <property type="match status" value="1"/>
</dbReference>
<evidence type="ECO:0000313" key="4">
    <source>
        <dbReference type="EMBL" id="SHE53247.1"/>
    </source>
</evidence>
<dbReference type="GO" id="GO:0052621">
    <property type="term" value="F:diguanylate cyclase activity"/>
    <property type="evidence" value="ECO:0007669"/>
    <property type="project" value="UniProtKB-EC"/>
</dbReference>
<dbReference type="CDD" id="cd01949">
    <property type="entry name" value="GGDEF"/>
    <property type="match status" value="1"/>
</dbReference>
<sequence length="402" mass="43708">MSLDFTTLYVVILSNTLLMLIVWSAIYVAYDRLPAARWWVAACATTAIGGGVLATEAFFKTLVPIYLGNGLVIFGFCLYWVGVREFLGRRLPWPEVFAISGSAMAVLIVPTFVEAQPGARNLIYAICQSAPLLAATVDLHLSKERHAGSRLAEAGFALGILVHFVELTSNLLQQADLMARQTYALVEPAVVLLVIFSGMLWNFGLVLMVTDRLYSALRRQAFQDELTGLPNRRALESNLEALMDEAEATGQHFSLMIVDLDRFKEVNDNHGHAAGDACLVHVARTIRANLGPTDILARTGGDEFTILVPGQDDAETTIVGQRLLDTARANPFVWHQHALPATLSIGCATWRPGASAKALGSAADAALYMAKTRGRDRFAIAPLRMMLLADQPDDADIVPSSV</sequence>
<accession>A0A1M4U9G1</accession>
<dbReference type="PANTHER" id="PTHR45138">
    <property type="entry name" value="REGULATORY COMPONENTS OF SENSORY TRANSDUCTION SYSTEM"/>
    <property type="match status" value="1"/>
</dbReference>
<dbReference type="RefSeq" id="WP_073050977.1">
    <property type="nucleotide sequence ID" value="NZ_FQUP01000001.1"/>
</dbReference>
<dbReference type="Pfam" id="PF00990">
    <property type="entry name" value="GGDEF"/>
    <property type="match status" value="1"/>
</dbReference>
<evidence type="ECO:0000256" key="1">
    <source>
        <dbReference type="ARBA" id="ARBA00012528"/>
    </source>
</evidence>
<evidence type="ECO:0000313" key="5">
    <source>
        <dbReference type="Proteomes" id="UP000184485"/>
    </source>
</evidence>
<proteinExistence type="predicted"/>
<keyword evidence="2" id="KW-0812">Transmembrane</keyword>
<dbReference type="InterPro" id="IPR050469">
    <property type="entry name" value="Diguanylate_Cyclase"/>
</dbReference>
<dbReference type="SMART" id="SM00267">
    <property type="entry name" value="GGDEF"/>
    <property type="match status" value="1"/>
</dbReference>
<dbReference type="AlphaFoldDB" id="A0A1M4U9G1"/>
<dbReference type="FunFam" id="3.30.70.270:FF:000001">
    <property type="entry name" value="Diguanylate cyclase domain protein"/>
    <property type="match status" value="1"/>
</dbReference>
<dbReference type="InterPro" id="IPR043128">
    <property type="entry name" value="Rev_trsase/Diguanyl_cyclase"/>
</dbReference>
<dbReference type="Gene3D" id="3.30.70.270">
    <property type="match status" value="1"/>
</dbReference>
<keyword evidence="5" id="KW-1185">Reference proteome</keyword>
<dbReference type="GO" id="GO:0005886">
    <property type="term" value="C:plasma membrane"/>
    <property type="evidence" value="ECO:0007669"/>
    <property type="project" value="TreeGrafter"/>
</dbReference>
<evidence type="ECO:0000259" key="3">
    <source>
        <dbReference type="PROSITE" id="PS50887"/>
    </source>
</evidence>
<feature type="transmembrane region" description="Helical" evidence="2">
    <location>
        <begin position="65"/>
        <end position="83"/>
    </location>
</feature>
<dbReference type="Proteomes" id="UP000184485">
    <property type="component" value="Unassembled WGS sequence"/>
</dbReference>
<gene>
    <name evidence="4" type="ORF">SAMN02745157_0381</name>
</gene>
<keyword evidence="2" id="KW-1133">Transmembrane helix</keyword>
<feature type="domain" description="GGDEF" evidence="3">
    <location>
        <begin position="251"/>
        <end position="383"/>
    </location>
</feature>
<dbReference type="PROSITE" id="PS50887">
    <property type="entry name" value="GGDEF"/>
    <property type="match status" value="1"/>
</dbReference>
<dbReference type="GO" id="GO:1902201">
    <property type="term" value="P:negative regulation of bacterial-type flagellum-dependent cell motility"/>
    <property type="evidence" value="ECO:0007669"/>
    <property type="project" value="TreeGrafter"/>
</dbReference>
<evidence type="ECO:0000256" key="2">
    <source>
        <dbReference type="SAM" id="Phobius"/>
    </source>
</evidence>
<dbReference type="SUPFAM" id="SSF55073">
    <property type="entry name" value="Nucleotide cyclase"/>
    <property type="match status" value="1"/>
</dbReference>
<feature type="transmembrane region" description="Helical" evidence="2">
    <location>
        <begin position="95"/>
        <end position="113"/>
    </location>
</feature>
<dbReference type="NCBIfam" id="TIGR00254">
    <property type="entry name" value="GGDEF"/>
    <property type="match status" value="1"/>
</dbReference>
<name>A0A1M4U9G1_9HYPH</name>
<dbReference type="InterPro" id="IPR000160">
    <property type="entry name" value="GGDEF_dom"/>
</dbReference>
<feature type="transmembrane region" description="Helical" evidence="2">
    <location>
        <begin position="189"/>
        <end position="209"/>
    </location>
</feature>
<dbReference type="EC" id="2.7.7.65" evidence="1"/>
<dbReference type="GO" id="GO:0043709">
    <property type="term" value="P:cell adhesion involved in single-species biofilm formation"/>
    <property type="evidence" value="ECO:0007669"/>
    <property type="project" value="TreeGrafter"/>
</dbReference>
<feature type="transmembrane region" description="Helical" evidence="2">
    <location>
        <begin position="6"/>
        <end position="26"/>
    </location>
</feature>